<feature type="transmembrane region" description="Helical" evidence="6">
    <location>
        <begin position="730"/>
        <end position="756"/>
    </location>
</feature>
<dbReference type="GO" id="GO:0017004">
    <property type="term" value="P:cytochrome complex assembly"/>
    <property type="evidence" value="ECO:0007669"/>
    <property type="project" value="UniProtKB-KW"/>
</dbReference>
<keyword evidence="5 6" id="KW-0472">Membrane</keyword>
<dbReference type="RefSeq" id="WP_131186517.1">
    <property type="nucleotide sequence ID" value="NZ_QPGR01000004.1"/>
</dbReference>
<name>A0A4Q9JUS5_9BACT</name>
<feature type="transmembrane region" description="Helical" evidence="6">
    <location>
        <begin position="837"/>
        <end position="857"/>
    </location>
</feature>
<organism evidence="9 10">
    <name type="scientific">Campylobacter novaezeelandiae</name>
    <dbReference type="NCBI Taxonomy" id="2267891"/>
    <lineage>
        <taxon>Bacteria</taxon>
        <taxon>Pseudomonadati</taxon>
        <taxon>Campylobacterota</taxon>
        <taxon>Epsilonproteobacteria</taxon>
        <taxon>Campylobacterales</taxon>
        <taxon>Campylobacteraceae</taxon>
        <taxon>Campylobacter</taxon>
    </lineage>
</organism>
<feature type="transmembrane region" description="Helical" evidence="6">
    <location>
        <begin position="877"/>
        <end position="895"/>
    </location>
</feature>
<evidence type="ECO:0000313" key="10">
    <source>
        <dbReference type="Proteomes" id="UP000292583"/>
    </source>
</evidence>
<evidence type="ECO:0000313" key="9">
    <source>
        <dbReference type="EMBL" id="TBR81504.1"/>
    </source>
</evidence>
<keyword evidence="2 6" id="KW-0812">Transmembrane</keyword>
<keyword evidence="10" id="KW-1185">Reference proteome</keyword>
<dbReference type="InterPro" id="IPR007816">
    <property type="entry name" value="ResB-like_domain"/>
</dbReference>
<keyword evidence="3" id="KW-0201">Cytochrome c-type biogenesis</keyword>
<feature type="transmembrane region" description="Helical" evidence="6">
    <location>
        <begin position="46"/>
        <end position="69"/>
    </location>
</feature>
<feature type="transmembrane region" description="Helical" evidence="6">
    <location>
        <begin position="300"/>
        <end position="317"/>
    </location>
</feature>
<proteinExistence type="predicted"/>
<dbReference type="GO" id="GO:0020037">
    <property type="term" value="F:heme binding"/>
    <property type="evidence" value="ECO:0007669"/>
    <property type="project" value="InterPro"/>
</dbReference>
<evidence type="ECO:0000256" key="4">
    <source>
        <dbReference type="ARBA" id="ARBA00022989"/>
    </source>
</evidence>
<accession>A0A4Q9JUS5</accession>
<feature type="transmembrane region" description="Helical" evidence="6">
    <location>
        <begin position="634"/>
        <end position="656"/>
    </location>
</feature>
<dbReference type="GO" id="GO:0005886">
    <property type="term" value="C:plasma membrane"/>
    <property type="evidence" value="ECO:0007669"/>
    <property type="project" value="TreeGrafter"/>
</dbReference>
<feature type="transmembrane region" description="Helical" evidence="6">
    <location>
        <begin position="668"/>
        <end position="684"/>
    </location>
</feature>
<dbReference type="PANTHER" id="PTHR30071:SF1">
    <property type="entry name" value="CYTOCHROME B_B6 PROTEIN-RELATED"/>
    <property type="match status" value="1"/>
</dbReference>
<reference evidence="9 10" key="1">
    <citation type="submission" date="2018-07" db="EMBL/GenBank/DDBJ databases">
        <title>Campylobacter zealandensis sp. nov., isolated from birds and water in New Zealand.</title>
        <authorList>
            <person name="Wilkinson D.A."/>
            <person name="Biggs P.J."/>
            <person name="French N.P."/>
            <person name="Midwinter A.C."/>
        </authorList>
    </citation>
    <scope>NUCLEOTIDE SEQUENCE [LARGE SCALE GENOMIC DNA]</scope>
    <source>
        <strain evidence="9 10">B423b</strain>
    </source>
</reference>
<dbReference type="Pfam" id="PF05140">
    <property type="entry name" value="ResB"/>
    <property type="match status" value="1"/>
</dbReference>
<sequence length="903" mass="104886">MFKKIFFSLWMSLILLFLYAFACAVATFIENDFGTNVAKTLIYNALWFDLLHLILIINLIGAIVIYKFIPRKKYAILLLHCSFIMILIGAGITRYFGLEGGMHIREGEKSNILITRDEILSFMVYNDIGKVIEYFSFPINLHPLFKNHFEQDINLKDNKVNIKLKSYTKAQDKESLPIIEFNINYKGDSKDILLLSNYNNENVIPFRLADKIFALNLGPKEIQLPFSLTLNQFILERYAGSMSPSSYASDIIVNDNNQNFEYKIFMNNVLDYGGYRFFQSSYDEDEKGTILSVNKDPGKIPTYIGYTLLIIGFLWVIFDKNSRFLKLSSYLKNQKNLFLFCILLLSLQNFAFANEEKDNIINTIKSIKQNSNEHSKIFSSLLVQDFDGRIKPIDTLAMNFIHKITKRNSFLGLNYNQIFLGMMIYPKYFKQVKMIPIKTDKLKQILGINNEEKYASYNDTFDGNFYKIINYVQEANRKKPNLRTQFDKDILALDEKINLAFYIYSGEIFRIFPDPSFNTTTWYSPATNMPFKFKDIQMIQNLMYNYFLNFNTALEDNNFTRANESLINIKKFQEYYGEKLLPSPLKIKMEIFLNHFDFFKNLGYIYLSFGILLFVLIFYEILKNKNIFNTLKKIIIFLTLLAILVHIFALTLRWYIGDHAPWSNAYESMIYIALACIICGFMFYKKSILSLCVANIMAGISLFVAHLGFMDPQITNLVPVLKSYWLNIHVSIITASYGFLAFCFFLGVFSLVLFILRNSQKPQIDQSILNIHCINEMAMIIALALLTIGNFLGGVWANESWGRYWGWDSKETWALISIIIYTIILHLRLIPKLNSPFVFASASILGFYSILMTYFGVNFYLSGLHSYASGDPIPVPKFLYFFIIFTFALIILAFFKRKLKSPI</sequence>
<gene>
    <name evidence="9" type="ORF">DU473_03235</name>
</gene>
<feature type="transmembrane region" description="Helical" evidence="6">
    <location>
        <begin position="691"/>
        <end position="710"/>
    </location>
</feature>
<dbReference type="AlphaFoldDB" id="A0A4Q9JUS5"/>
<comment type="caution">
    <text evidence="9">The sequence shown here is derived from an EMBL/GenBank/DDBJ whole genome shotgun (WGS) entry which is preliminary data.</text>
</comment>
<feature type="domain" description="ResB-like" evidence="8">
    <location>
        <begin position="216"/>
        <end position="287"/>
    </location>
</feature>
<feature type="transmembrane region" description="Helical" evidence="6">
    <location>
        <begin position="337"/>
        <end position="353"/>
    </location>
</feature>
<dbReference type="OrthoDB" id="9814290at2"/>
<feature type="transmembrane region" description="Helical" evidence="6">
    <location>
        <begin position="777"/>
        <end position="797"/>
    </location>
</feature>
<evidence type="ECO:0000256" key="1">
    <source>
        <dbReference type="ARBA" id="ARBA00004141"/>
    </source>
</evidence>
<comment type="subcellular location">
    <subcellularLocation>
        <location evidence="1">Membrane</location>
        <topology evidence="1">Multi-pass membrane protein</topology>
    </subcellularLocation>
</comment>
<protein>
    <submittedName>
        <fullName evidence="9">Cytochrome C biogenesis protein</fullName>
    </submittedName>
</protein>
<dbReference type="InterPro" id="IPR002541">
    <property type="entry name" value="Cyt_c_assembly"/>
</dbReference>
<evidence type="ECO:0000256" key="3">
    <source>
        <dbReference type="ARBA" id="ARBA00022748"/>
    </source>
</evidence>
<dbReference type="EMBL" id="QPGR01000004">
    <property type="protein sequence ID" value="TBR81504.1"/>
    <property type="molecule type" value="Genomic_DNA"/>
</dbReference>
<dbReference type="PANTHER" id="PTHR30071">
    <property type="entry name" value="HEME EXPORTER PROTEIN C"/>
    <property type="match status" value="1"/>
</dbReference>
<keyword evidence="4 6" id="KW-1133">Transmembrane helix</keyword>
<feature type="transmembrane region" description="Helical" evidence="6">
    <location>
        <begin position="76"/>
        <end position="96"/>
    </location>
</feature>
<evidence type="ECO:0000256" key="2">
    <source>
        <dbReference type="ARBA" id="ARBA00022692"/>
    </source>
</evidence>
<feature type="domain" description="Cytochrome c assembly protein" evidence="7">
    <location>
        <begin position="662"/>
        <end position="865"/>
    </location>
</feature>
<evidence type="ECO:0000259" key="8">
    <source>
        <dbReference type="Pfam" id="PF05140"/>
    </source>
</evidence>
<evidence type="ECO:0000256" key="5">
    <source>
        <dbReference type="ARBA" id="ARBA00023136"/>
    </source>
</evidence>
<evidence type="ECO:0000256" key="6">
    <source>
        <dbReference type="SAM" id="Phobius"/>
    </source>
</evidence>
<evidence type="ECO:0000259" key="7">
    <source>
        <dbReference type="Pfam" id="PF01578"/>
    </source>
</evidence>
<feature type="transmembrane region" description="Helical" evidence="6">
    <location>
        <begin position="603"/>
        <end position="622"/>
    </location>
</feature>
<dbReference type="Proteomes" id="UP000292583">
    <property type="component" value="Unassembled WGS sequence"/>
</dbReference>
<feature type="transmembrane region" description="Helical" evidence="6">
    <location>
        <begin position="812"/>
        <end position="830"/>
    </location>
</feature>
<dbReference type="InterPro" id="IPR045062">
    <property type="entry name" value="Cyt_c_biogenesis_CcsA/CcmC"/>
</dbReference>
<dbReference type="Pfam" id="PF01578">
    <property type="entry name" value="Cytochrom_C_asm"/>
    <property type="match status" value="1"/>
</dbReference>